<evidence type="ECO:0000313" key="1">
    <source>
        <dbReference type="EMBL" id="ENO87729.1"/>
    </source>
</evidence>
<dbReference type="eggNOG" id="ENOG502Z96K">
    <property type="taxonomic scope" value="Bacteria"/>
</dbReference>
<evidence type="ECO:0000313" key="2">
    <source>
        <dbReference type="Proteomes" id="UP000013232"/>
    </source>
</evidence>
<dbReference type="Proteomes" id="UP000013232">
    <property type="component" value="Unassembled WGS sequence"/>
</dbReference>
<organism evidence="1 2">
    <name type="scientific">Thauera linaloolentis (strain DSM 12138 / JCM 21573 / CCUG 41526 / CIP 105981 / IAM 15112 / NBRC 102519 / 47Lol)</name>
    <dbReference type="NCBI Taxonomy" id="1123367"/>
    <lineage>
        <taxon>Bacteria</taxon>
        <taxon>Pseudomonadati</taxon>
        <taxon>Pseudomonadota</taxon>
        <taxon>Betaproteobacteria</taxon>
        <taxon>Rhodocyclales</taxon>
        <taxon>Zoogloeaceae</taxon>
        <taxon>Thauera</taxon>
    </lineage>
</organism>
<name>N6Z6A3_THAL4</name>
<proteinExistence type="predicted"/>
<comment type="caution">
    <text evidence="1">The sequence shown here is derived from an EMBL/GenBank/DDBJ whole genome shotgun (WGS) entry which is preliminary data.</text>
</comment>
<dbReference type="STRING" id="1123367.GCA_000621305_03608"/>
<dbReference type="AlphaFoldDB" id="N6Z6A3"/>
<evidence type="ECO:0008006" key="3">
    <source>
        <dbReference type="Google" id="ProtNLM"/>
    </source>
</evidence>
<sequence length="314" mass="35202">MVMNAPIENGTIALIGGVRRIFCDGYWIKVYDPPANSLRAKKQLIQALTRRLFNHVEHGINIPGKRLEDARKAYEAEQDPARKRVKGAMLAGALFNRATDIFTKLVELQELGIEIETDNALMRECGFCLQEALSLGKLVLHRSGEEGIDELWGEPFRAFSIPVEAFYDSRIIKIAQTLRDIDRLSEVMSATFAAVPMYEGIQPSITRFADAAKVKCETLRTDPDIFDVWSDFVVASEELAAFSPRLPHCATAAEQQQATDGHNLLQQGRDLVTYITRARVPMPKSTREFIERCETFSARARMQDRPALAGPLSC</sequence>
<keyword evidence="2" id="KW-1185">Reference proteome</keyword>
<protein>
    <recommendedName>
        <fullName evidence="3">DUF3150 domain-containing protein</fullName>
    </recommendedName>
</protein>
<gene>
    <name evidence="1" type="ORF">C666_10330</name>
</gene>
<dbReference type="EMBL" id="AMXE01000034">
    <property type="protein sequence ID" value="ENO87729.1"/>
    <property type="molecule type" value="Genomic_DNA"/>
</dbReference>
<reference evidence="1 2" key="1">
    <citation type="submission" date="2012-09" db="EMBL/GenBank/DDBJ databases">
        <title>Draft Genome Sequences of 6 Strains from Genus Thauera.</title>
        <authorList>
            <person name="Liu B."/>
            <person name="Shapleigh J.P."/>
            <person name="Frostegard A.H."/>
        </authorList>
    </citation>
    <scope>NUCLEOTIDE SEQUENCE [LARGE SCALE GENOMIC DNA]</scope>
    <source>
        <strain evidence="2">47Lol / DSM 12138</strain>
    </source>
</reference>
<accession>N6Z6A3</accession>